<evidence type="ECO:0000313" key="4">
    <source>
        <dbReference type="Proteomes" id="UP000295252"/>
    </source>
</evidence>
<dbReference type="STRING" id="49390.A0A068UK93"/>
<keyword evidence="1" id="KW-0560">Oxidoreductase</keyword>
<evidence type="ECO:0000256" key="1">
    <source>
        <dbReference type="ARBA" id="ARBA00023002"/>
    </source>
</evidence>
<dbReference type="OrthoDB" id="167398at2759"/>
<dbReference type="InterPro" id="IPR013121">
    <property type="entry name" value="Fe_red_NAD-bd_6"/>
</dbReference>
<proteinExistence type="predicted"/>
<dbReference type="Gramene" id="CDP08965">
    <property type="protein sequence ID" value="CDP08965"/>
    <property type="gene ID" value="GSCOC_T00028116001"/>
</dbReference>
<dbReference type="InterPro" id="IPR039261">
    <property type="entry name" value="FNR_nucleotide-bd"/>
</dbReference>
<dbReference type="EMBL" id="HG739120">
    <property type="protein sequence ID" value="CDP08965.1"/>
    <property type="molecule type" value="Genomic_DNA"/>
</dbReference>
<dbReference type="Gene3D" id="3.40.50.80">
    <property type="entry name" value="Nucleotide-binding domain of ferredoxin-NADP reductase (FNR) module"/>
    <property type="match status" value="1"/>
</dbReference>
<keyword evidence="4" id="KW-1185">Reference proteome</keyword>
<dbReference type="AlphaFoldDB" id="A0A068UK93"/>
<protein>
    <recommendedName>
        <fullName evidence="2">Ferric reductase NAD binding domain-containing protein</fullName>
    </recommendedName>
</protein>
<reference evidence="4" key="1">
    <citation type="journal article" date="2014" name="Science">
        <title>The coffee genome provides insight into the convergent evolution of caffeine biosynthesis.</title>
        <authorList>
            <person name="Denoeud F."/>
            <person name="Carretero-Paulet L."/>
            <person name="Dereeper A."/>
            <person name="Droc G."/>
            <person name="Guyot R."/>
            <person name="Pietrella M."/>
            <person name="Zheng C."/>
            <person name="Alberti A."/>
            <person name="Anthony F."/>
            <person name="Aprea G."/>
            <person name="Aury J.M."/>
            <person name="Bento P."/>
            <person name="Bernard M."/>
            <person name="Bocs S."/>
            <person name="Campa C."/>
            <person name="Cenci A."/>
            <person name="Combes M.C."/>
            <person name="Crouzillat D."/>
            <person name="Da Silva C."/>
            <person name="Daddiego L."/>
            <person name="De Bellis F."/>
            <person name="Dussert S."/>
            <person name="Garsmeur O."/>
            <person name="Gayraud T."/>
            <person name="Guignon V."/>
            <person name="Jahn K."/>
            <person name="Jamilloux V."/>
            <person name="Joet T."/>
            <person name="Labadie K."/>
            <person name="Lan T."/>
            <person name="Leclercq J."/>
            <person name="Lepelley M."/>
            <person name="Leroy T."/>
            <person name="Li L.T."/>
            <person name="Librado P."/>
            <person name="Lopez L."/>
            <person name="Munoz A."/>
            <person name="Noel B."/>
            <person name="Pallavicini A."/>
            <person name="Perrotta G."/>
            <person name="Poncet V."/>
            <person name="Pot D."/>
            <person name="Priyono X."/>
            <person name="Rigoreau M."/>
            <person name="Rouard M."/>
            <person name="Rozas J."/>
            <person name="Tranchant-Dubreuil C."/>
            <person name="VanBuren R."/>
            <person name="Zhang Q."/>
            <person name="Andrade A.C."/>
            <person name="Argout X."/>
            <person name="Bertrand B."/>
            <person name="de Kochko A."/>
            <person name="Graziosi G."/>
            <person name="Henry R.J."/>
            <person name="Jayarama X."/>
            <person name="Ming R."/>
            <person name="Nagai C."/>
            <person name="Rounsley S."/>
            <person name="Sankoff D."/>
            <person name="Giuliano G."/>
            <person name="Albert V.A."/>
            <person name="Wincker P."/>
            <person name="Lashermes P."/>
        </authorList>
    </citation>
    <scope>NUCLEOTIDE SEQUENCE [LARGE SCALE GENOMIC DNA]</scope>
    <source>
        <strain evidence="4">cv. DH200-94</strain>
    </source>
</reference>
<feature type="domain" description="Ferric reductase NAD binding" evidence="2">
    <location>
        <begin position="8"/>
        <end position="44"/>
    </location>
</feature>
<dbReference type="PhylomeDB" id="A0A068UK93"/>
<sequence>MWARLFKNGVDVVSESRIKTHFARPNWRKVFTDLATQNPSARIGKLISPLTKTLKQLCHKLSLETTTRFHFHKENF</sequence>
<gene>
    <name evidence="3" type="ORF">GSCOC_T00028116001</name>
</gene>
<accession>A0A068UK93</accession>
<dbReference type="Proteomes" id="UP000295252">
    <property type="component" value="Chromosome I"/>
</dbReference>
<organism evidence="3 4">
    <name type="scientific">Coffea canephora</name>
    <name type="common">Robusta coffee</name>
    <dbReference type="NCBI Taxonomy" id="49390"/>
    <lineage>
        <taxon>Eukaryota</taxon>
        <taxon>Viridiplantae</taxon>
        <taxon>Streptophyta</taxon>
        <taxon>Embryophyta</taxon>
        <taxon>Tracheophyta</taxon>
        <taxon>Spermatophyta</taxon>
        <taxon>Magnoliopsida</taxon>
        <taxon>eudicotyledons</taxon>
        <taxon>Gunneridae</taxon>
        <taxon>Pentapetalae</taxon>
        <taxon>asterids</taxon>
        <taxon>lamiids</taxon>
        <taxon>Gentianales</taxon>
        <taxon>Rubiaceae</taxon>
        <taxon>Ixoroideae</taxon>
        <taxon>Gardenieae complex</taxon>
        <taxon>Bertiereae - Coffeeae clade</taxon>
        <taxon>Coffeeae</taxon>
        <taxon>Coffea</taxon>
    </lineage>
</organism>
<evidence type="ECO:0000313" key="3">
    <source>
        <dbReference type="EMBL" id="CDP08965.1"/>
    </source>
</evidence>
<name>A0A068UK93_COFCA</name>
<dbReference type="InParanoid" id="A0A068UK93"/>
<evidence type="ECO:0000259" key="2">
    <source>
        <dbReference type="Pfam" id="PF08030"/>
    </source>
</evidence>
<dbReference type="Pfam" id="PF08030">
    <property type="entry name" value="NAD_binding_6"/>
    <property type="match status" value="1"/>
</dbReference>
<dbReference type="GO" id="GO:0016491">
    <property type="term" value="F:oxidoreductase activity"/>
    <property type="evidence" value="ECO:0007669"/>
    <property type="project" value="UniProtKB-KW"/>
</dbReference>